<dbReference type="AlphaFoldDB" id="A0A6I5A3S9"/>
<dbReference type="InterPro" id="IPR025234">
    <property type="entry name" value="YjzH-like"/>
</dbReference>
<dbReference type="Pfam" id="PF13783">
    <property type="entry name" value="DUF4177"/>
    <property type="match status" value="1"/>
</dbReference>
<dbReference type="RefSeq" id="WP_160847080.1">
    <property type="nucleotide sequence ID" value="NZ_WMEQ01000011.1"/>
</dbReference>
<dbReference type="EMBL" id="WMEQ01000011">
    <property type="protein sequence ID" value="MYL34721.1"/>
    <property type="molecule type" value="Genomic_DNA"/>
</dbReference>
<accession>A0A6I5A3S9</accession>
<proteinExistence type="predicted"/>
<reference evidence="1 2" key="1">
    <citation type="submission" date="2019-11" db="EMBL/GenBank/DDBJ databases">
        <title>Genome sequences of 17 halophilic strains isolated from different environments.</title>
        <authorList>
            <person name="Furrow R.E."/>
        </authorList>
    </citation>
    <scope>NUCLEOTIDE SEQUENCE [LARGE SCALE GENOMIC DNA]</scope>
    <source>
        <strain evidence="1 2">22514_16_FS</strain>
    </source>
</reference>
<comment type="caution">
    <text evidence="1">The sequence shown here is derived from an EMBL/GenBank/DDBJ whole genome shotgun (WGS) entry which is preliminary data.</text>
</comment>
<evidence type="ECO:0000313" key="2">
    <source>
        <dbReference type="Proteomes" id="UP000468638"/>
    </source>
</evidence>
<dbReference type="OrthoDB" id="1739894at2"/>
<gene>
    <name evidence="1" type="ORF">GLW05_14085</name>
</gene>
<protein>
    <submittedName>
        <fullName evidence="1">DUF4177 domain-containing protein</fullName>
    </submittedName>
</protein>
<dbReference type="Proteomes" id="UP000468638">
    <property type="component" value="Unassembled WGS sequence"/>
</dbReference>
<name>A0A6I5A3S9_9BACI</name>
<sequence>MYRYKFVEATIGGVFSEPSYRQIIDEHAKDGWKLVQVLPINYNGHGKPKSYEVILEQVANEEAEE</sequence>
<evidence type="ECO:0000313" key="1">
    <source>
        <dbReference type="EMBL" id="MYL34721.1"/>
    </source>
</evidence>
<organism evidence="1 2">
    <name type="scientific">Pontibacillus yanchengensis</name>
    <dbReference type="NCBI Taxonomy" id="462910"/>
    <lineage>
        <taxon>Bacteria</taxon>
        <taxon>Bacillati</taxon>
        <taxon>Bacillota</taxon>
        <taxon>Bacilli</taxon>
        <taxon>Bacillales</taxon>
        <taxon>Bacillaceae</taxon>
        <taxon>Pontibacillus</taxon>
    </lineage>
</organism>